<dbReference type="CDD" id="cd03257">
    <property type="entry name" value="ABC_NikE_OppD_transporters"/>
    <property type="match status" value="1"/>
</dbReference>
<evidence type="ECO:0000259" key="5">
    <source>
        <dbReference type="PROSITE" id="PS50893"/>
    </source>
</evidence>
<dbReference type="Pfam" id="PF00005">
    <property type="entry name" value="ABC_tran"/>
    <property type="match status" value="1"/>
</dbReference>
<accession>A0A6J4U614</accession>
<dbReference type="Pfam" id="PF08352">
    <property type="entry name" value="oligo_HPY"/>
    <property type="match status" value="1"/>
</dbReference>
<evidence type="ECO:0000256" key="3">
    <source>
        <dbReference type="ARBA" id="ARBA00022840"/>
    </source>
</evidence>
<keyword evidence="3 6" id="KW-0067">ATP-binding</keyword>
<organism evidence="6">
    <name type="scientific">uncultured Thermomicrobiales bacterium</name>
    <dbReference type="NCBI Taxonomy" id="1645740"/>
    <lineage>
        <taxon>Bacteria</taxon>
        <taxon>Pseudomonadati</taxon>
        <taxon>Thermomicrobiota</taxon>
        <taxon>Thermomicrobia</taxon>
        <taxon>Thermomicrobiales</taxon>
        <taxon>environmental samples</taxon>
    </lineage>
</organism>
<dbReference type="InterPro" id="IPR017871">
    <property type="entry name" value="ABC_transporter-like_CS"/>
</dbReference>
<proteinExistence type="predicted"/>
<keyword evidence="1" id="KW-0813">Transport</keyword>
<protein>
    <submittedName>
        <fullName evidence="6">ABC transporter, ATP-binding protein (Cluster 5, nickel/peptides/opines)</fullName>
    </submittedName>
</protein>
<evidence type="ECO:0000256" key="1">
    <source>
        <dbReference type="ARBA" id="ARBA00022448"/>
    </source>
</evidence>
<dbReference type="InterPro" id="IPR027417">
    <property type="entry name" value="P-loop_NTPase"/>
</dbReference>
<keyword evidence="2" id="KW-0547">Nucleotide-binding</keyword>
<dbReference type="SUPFAM" id="SSF52540">
    <property type="entry name" value="P-loop containing nucleoside triphosphate hydrolases"/>
    <property type="match status" value="1"/>
</dbReference>
<sequence>MTERHGGTPVPVGTTPGGPSTPVDQTATRAVGSAPTAGVATPENGSLAGAASRPGDPRSGGGQPTDALVALDAVHVTFVTRKGLFRSGRVRALNGVTLAVARGETLALVGESGSGKTTLGRVSLRLTDPTSGTVTFDGQDVTRLGDADLGWFRRRAQIVFQDPFSSLNPYMRVGDLVAEPLVIDGVRDGGERGERVRAALEAVELLPAARFSEKYPTQMSGGQRQRVGIARALVRDPEYIVADEPVSMIDASSRIEILDLLRGLQEGRGVAFLSITHDIASARHFADRIAVMYLGQVVELGAAGQVVEDPLHPYTQALIAAVPEPDPSNRFRRRAVVPGEQTGAADLPSGCPFHPRCPRRIPGVCDVVRPLLADHTPGHAVACHLYPASTPGPMPPGSVALDLVGASSATRRLGPTP</sequence>
<dbReference type="GO" id="GO:0016887">
    <property type="term" value="F:ATP hydrolysis activity"/>
    <property type="evidence" value="ECO:0007669"/>
    <property type="project" value="InterPro"/>
</dbReference>
<evidence type="ECO:0000256" key="4">
    <source>
        <dbReference type="SAM" id="MobiDB-lite"/>
    </source>
</evidence>
<dbReference type="AlphaFoldDB" id="A0A6J4U614"/>
<dbReference type="NCBIfam" id="TIGR01727">
    <property type="entry name" value="oligo_HPY"/>
    <property type="match status" value="1"/>
</dbReference>
<reference evidence="6" key="1">
    <citation type="submission" date="2020-02" db="EMBL/GenBank/DDBJ databases">
        <authorList>
            <person name="Meier V. D."/>
        </authorList>
    </citation>
    <scope>NUCLEOTIDE SEQUENCE</scope>
    <source>
        <strain evidence="6">AVDCRST_MAG49</strain>
    </source>
</reference>
<dbReference type="EMBL" id="CADCWG010000040">
    <property type="protein sequence ID" value="CAA9539403.1"/>
    <property type="molecule type" value="Genomic_DNA"/>
</dbReference>
<dbReference type="GO" id="GO:0005524">
    <property type="term" value="F:ATP binding"/>
    <property type="evidence" value="ECO:0007669"/>
    <property type="project" value="UniProtKB-KW"/>
</dbReference>
<feature type="region of interest" description="Disordered" evidence="4">
    <location>
        <begin position="1"/>
        <end position="65"/>
    </location>
</feature>
<dbReference type="Gene3D" id="3.40.50.300">
    <property type="entry name" value="P-loop containing nucleotide triphosphate hydrolases"/>
    <property type="match status" value="1"/>
</dbReference>
<evidence type="ECO:0000256" key="2">
    <source>
        <dbReference type="ARBA" id="ARBA00022741"/>
    </source>
</evidence>
<dbReference type="PANTHER" id="PTHR43776:SF8">
    <property type="entry name" value="ABC TRANSPORTER, ATP-BINDING PROTEIN"/>
    <property type="match status" value="1"/>
</dbReference>
<dbReference type="InterPro" id="IPR050319">
    <property type="entry name" value="ABC_transp_ATP-bind"/>
</dbReference>
<dbReference type="GO" id="GO:0055085">
    <property type="term" value="P:transmembrane transport"/>
    <property type="evidence" value="ECO:0007669"/>
    <property type="project" value="UniProtKB-ARBA"/>
</dbReference>
<dbReference type="GO" id="GO:0015833">
    <property type="term" value="P:peptide transport"/>
    <property type="evidence" value="ECO:0007669"/>
    <property type="project" value="InterPro"/>
</dbReference>
<dbReference type="PANTHER" id="PTHR43776">
    <property type="entry name" value="TRANSPORT ATP-BINDING PROTEIN"/>
    <property type="match status" value="1"/>
</dbReference>
<feature type="compositionally biased region" description="Low complexity" evidence="4">
    <location>
        <begin position="7"/>
        <end position="23"/>
    </location>
</feature>
<name>A0A6J4U614_9BACT</name>
<evidence type="ECO:0000313" key="6">
    <source>
        <dbReference type="EMBL" id="CAA9539403.1"/>
    </source>
</evidence>
<dbReference type="InterPro" id="IPR013563">
    <property type="entry name" value="Oligopep_ABC_C"/>
</dbReference>
<feature type="domain" description="ABC transporter" evidence="5">
    <location>
        <begin position="74"/>
        <end position="319"/>
    </location>
</feature>
<dbReference type="SMART" id="SM00382">
    <property type="entry name" value="AAA"/>
    <property type="match status" value="1"/>
</dbReference>
<dbReference type="PROSITE" id="PS50893">
    <property type="entry name" value="ABC_TRANSPORTER_2"/>
    <property type="match status" value="1"/>
</dbReference>
<gene>
    <name evidence="6" type="ORF">AVDCRST_MAG49-687</name>
</gene>
<dbReference type="PROSITE" id="PS00211">
    <property type="entry name" value="ABC_TRANSPORTER_1"/>
    <property type="match status" value="1"/>
</dbReference>
<dbReference type="InterPro" id="IPR003593">
    <property type="entry name" value="AAA+_ATPase"/>
</dbReference>
<dbReference type="InterPro" id="IPR003439">
    <property type="entry name" value="ABC_transporter-like_ATP-bd"/>
</dbReference>